<evidence type="ECO:0000256" key="6">
    <source>
        <dbReference type="SAM" id="MobiDB-lite"/>
    </source>
</evidence>
<keyword evidence="2" id="KW-1003">Cell membrane</keyword>
<comment type="caution">
    <text evidence="8">The sequence shown here is derived from an EMBL/GenBank/DDBJ whole genome shotgun (WGS) entry which is preliminary data.</text>
</comment>
<keyword evidence="9" id="KW-1185">Reference proteome</keyword>
<feature type="transmembrane region" description="Helical" evidence="7">
    <location>
        <begin position="98"/>
        <end position="121"/>
    </location>
</feature>
<feature type="transmembrane region" description="Helical" evidence="7">
    <location>
        <begin position="218"/>
        <end position="242"/>
    </location>
</feature>
<accession>A0A4Q4Z7B1</accession>
<evidence type="ECO:0000256" key="5">
    <source>
        <dbReference type="ARBA" id="ARBA00023136"/>
    </source>
</evidence>
<dbReference type="Pfam" id="PF03631">
    <property type="entry name" value="Virul_fac_BrkB"/>
    <property type="match status" value="1"/>
</dbReference>
<dbReference type="InterPro" id="IPR017039">
    <property type="entry name" value="Virul_fac_BrkB"/>
</dbReference>
<dbReference type="GO" id="GO:0005886">
    <property type="term" value="C:plasma membrane"/>
    <property type="evidence" value="ECO:0007669"/>
    <property type="project" value="UniProtKB-SubCell"/>
</dbReference>
<dbReference type="Proteomes" id="UP000295198">
    <property type="component" value="Unassembled WGS sequence"/>
</dbReference>
<dbReference type="PANTHER" id="PTHR30213">
    <property type="entry name" value="INNER MEMBRANE PROTEIN YHJD"/>
    <property type="match status" value="1"/>
</dbReference>
<evidence type="ECO:0000313" key="8">
    <source>
        <dbReference type="EMBL" id="RYP83642.1"/>
    </source>
</evidence>
<feature type="region of interest" description="Disordered" evidence="6">
    <location>
        <begin position="296"/>
        <end position="349"/>
    </location>
</feature>
<dbReference type="EMBL" id="SDKM01000031">
    <property type="protein sequence ID" value="RYP83642.1"/>
    <property type="molecule type" value="Genomic_DNA"/>
</dbReference>
<evidence type="ECO:0000256" key="1">
    <source>
        <dbReference type="ARBA" id="ARBA00004651"/>
    </source>
</evidence>
<dbReference type="PANTHER" id="PTHR30213:SF0">
    <property type="entry name" value="UPF0761 MEMBRANE PROTEIN YIHY"/>
    <property type="match status" value="1"/>
</dbReference>
<dbReference type="AlphaFoldDB" id="A0A4Q4Z7B1"/>
<dbReference type="NCBIfam" id="TIGR00765">
    <property type="entry name" value="yihY_not_rbn"/>
    <property type="match status" value="1"/>
</dbReference>
<feature type="transmembrane region" description="Helical" evidence="7">
    <location>
        <begin position="183"/>
        <end position="206"/>
    </location>
</feature>
<keyword evidence="4 7" id="KW-1133">Transmembrane helix</keyword>
<name>A0A4Q4Z7B1_9ACTN</name>
<sequence length="349" mass="37733">MDETGITDLTARSWKYVVRKTTREFLRDRCPDLAAALTYYGVLALFPAAIALLSVIGLVGNGRDAVDAVLGVLDDLQAGTVADTIEPTLVDLSRGPGAGWALVLGLGGALWSASGYVGAFGRAMNEMYDVREGRPFWKLRPLMVLLTALLVVLSAAILLGLVVSGPVADAIGSALGIGGTAVTLWGILKWPVLLVLVAVIIALLYWGTPNVRYPRFRWISPGAGVAIVAWVVGSAAFGLYVTYLGSFSHTYGRLAGAIVFLLWLWVTNLALLFGAELDAEIERGRELQAGLRAEESLQLEPRDASGIEKAEQREQDDVRSAREIREAHETAPDRHQDPEPREDQVSRTR</sequence>
<feature type="transmembrane region" description="Helical" evidence="7">
    <location>
        <begin position="142"/>
        <end position="163"/>
    </location>
</feature>
<dbReference type="RefSeq" id="WP_134719648.1">
    <property type="nucleotide sequence ID" value="NZ_SDKM01000031.1"/>
</dbReference>
<organism evidence="8 9">
    <name type="scientific">Nocardioides guangzhouensis</name>
    <dbReference type="NCBI Taxonomy" id="2497878"/>
    <lineage>
        <taxon>Bacteria</taxon>
        <taxon>Bacillati</taxon>
        <taxon>Actinomycetota</taxon>
        <taxon>Actinomycetes</taxon>
        <taxon>Propionibacteriales</taxon>
        <taxon>Nocardioidaceae</taxon>
        <taxon>Nocardioides</taxon>
    </lineage>
</organism>
<comment type="subcellular location">
    <subcellularLocation>
        <location evidence="1">Cell membrane</location>
        <topology evidence="1">Multi-pass membrane protein</topology>
    </subcellularLocation>
</comment>
<dbReference type="OrthoDB" id="9781030at2"/>
<dbReference type="PIRSF" id="PIRSF035875">
    <property type="entry name" value="RNase_BN"/>
    <property type="match status" value="1"/>
</dbReference>
<evidence type="ECO:0000256" key="4">
    <source>
        <dbReference type="ARBA" id="ARBA00022989"/>
    </source>
</evidence>
<evidence type="ECO:0000313" key="9">
    <source>
        <dbReference type="Proteomes" id="UP000295198"/>
    </source>
</evidence>
<protein>
    <submittedName>
        <fullName evidence="8">YihY/virulence factor BrkB family protein</fullName>
    </submittedName>
</protein>
<evidence type="ECO:0000256" key="7">
    <source>
        <dbReference type="SAM" id="Phobius"/>
    </source>
</evidence>
<proteinExistence type="predicted"/>
<reference evidence="8 9" key="1">
    <citation type="submission" date="2019-01" db="EMBL/GenBank/DDBJ databases">
        <title>Nocardioides guangzhouensis sp. nov., an actinobacterium isolated from soil.</title>
        <authorList>
            <person name="Fu Y."/>
            <person name="Cai Y."/>
            <person name="Lin Z."/>
            <person name="Chen P."/>
        </authorList>
    </citation>
    <scope>NUCLEOTIDE SEQUENCE [LARGE SCALE GENOMIC DNA]</scope>
    <source>
        <strain evidence="8 9">130</strain>
    </source>
</reference>
<gene>
    <name evidence="8" type="ORF">EKO23_18705</name>
</gene>
<evidence type="ECO:0000256" key="2">
    <source>
        <dbReference type="ARBA" id="ARBA00022475"/>
    </source>
</evidence>
<feature type="transmembrane region" description="Helical" evidence="7">
    <location>
        <begin position="254"/>
        <end position="275"/>
    </location>
</feature>
<keyword evidence="3 7" id="KW-0812">Transmembrane</keyword>
<keyword evidence="5 7" id="KW-0472">Membrane</keyword>
<feature type="transmembrane region" description="Helical" evidence="7">
    <location>
        <begin position="37"/>
        <end position="60"/>
    </location>
</feature>
<evidence type="ECO:0000256" key="3">
    <source>
        <dbReference type="ARBA" id="ARBA00022692"/>
    </source>
</evidence>